<comment type="caution">
    <text evidence="2">The sequence shown here is derived from an EMBL/GenBank/DDBJ whole genome shotgun (WGS) entry which is preliminary data.</text>
</comment>
<proteinExistence type="predicted"/>
<sequence length="79" mass="9036">MQGAWESDAAELRDVNAAQWKQARARELAEEEKAIRRVMGVETIAWEKADPGEKEEGRRPPTASKHKEKQQKCPVRCPH</sequence>
<dbReference type="Proteomes" id="UP001187415">
    <property type="component" value="Unassembled WGS sequence"/>
</dbReference>
<organism evidence="2 3">
    <name type="scientific">Channa striata</name>
    <name type="common">Snakehead murrel</name>
    <name type="synonym">Ophicephalus striatus</name>
    <dbReference type="NCBI Taxonomy" id="64152"/>
    <lineage>
        <taxon>Eukaryota</taxon>
        <taxon>Metazoa</taxon>
        <taxon>Chordata</taxon>
        <taxon>Craniata</taxon>
        <taxon>Vertebrata</taxon>
        <taxon>Euteleostomi</taxon>
        <taxon>Actinopterygii</taxon>
        <taxon>Neopterygii</taxon>
        <taxon>Teleostei</taxon>
        <taxon>Neoteleostei</taxon>
        <taxon>Acanthomorphata</taxon>
        <taxon>Anabantaria</taxon>
        <taxon>Anabantiformes</taxon>
        <taxon>Channoidei</taxon>
        <taxon>Channidae</taxon>
        <taxon>Channa</taxon>
    </lineage>
</organism>
<evidence type="ECO:0000256" key="1">
    <source>
        <dbReference type="SAM" id="MobiDB-lite"/>
    </source>
</evidence>
<dbReference type="EMBL" id="JAUPFM010000016">
    <property type="protein sequence ID" value="KAK2825879.1"/>
    <property type="molecule type" value="Genomic_DNA"/>
</dbReference>
<protein>
    <submittedName>
        <fullName evidence="2">Uncharacterized protein</fullName>
    </submittedName>
</protein>
<name>A0AA88S2V9_CHASR</name>
<feature type="region of interest" description="Disordered" evidence="1">
    <location>
        <begin position="48"/>
        <end position="79"/>
    </location>
</feature>
<accession>A0AA88S2V9</accession>
<dbReference type="AlphaFoldDB" id="A0AA88S2V9"/>
<keyword evidence="3" id="KW-1185">Reference proteome</keyword>
<gene>
    <name evidence="2" type="ORF">Q5P01_020093</name>
</gene>
<reference evidence="2" key="1">
    <citation type="submission" date="2023-07" db="EMBL/GenBank/DDBJ databases">
        <title>Chromosome-level Genome Assembly of Striped Snakehead (Channa striata).</title>
        <authorList>
            <person name="Liu H."/>
        </authorList>
    </citation>
    <scope>NUCLEOTIDE SEQUENCE</scope>
    <source>
        <strain evidence="2">Gz</strain>
        <tissue evidence="2">Muscle</tissue>
    </source>
</reference>
<feature type="compositionally biased region" description="Basic and acidic residues" evidence="1">
    <location>
        <begin position="48"/>
        <end position="59"/>
    </location>
</feature>
<evidence type="ECO:0000313" key="3">
    <source>
        <dbReference type="Proteomes" id="UP001187415"/>
    </source>
</evidence>
<evidence type="ECO:0000313" key="2">
    <source>
        <dbReference type="EMBL" id="KAK2825879.1"/>
    </source>
</evidence>